<accession>A0A2U2BPI5</accession>
<dbReference type="PANTHER" id="PTHR41248">
    <property type="entry name" value="NORD PROTEIN"/>
    <property type="match status" value="1"/>
</dbReference>
<reference evidence="2 3" key="1">
    <citation type="submission" date="2018-05" db="EMBL/GenBank/DDBJ databases">
        <title>Genome Sequence of an Efficient Indole-Degrading Bacterium, Alcaligenes sp.YBY.</title>
        <authorList>
            <person name="Yang B."/>
        </authorList>
    </citation>
    <scope>NUCLEOTIDE SEQUENCE [LARGE SCALE GENOMIC DNA]</scope>
    <source>
        <strain evidence="2 3">YBY</strain>
    </source>
</reference>
<dbReference type="RefSeq" id="WP_109088453.1">
    <property type="nucleotide sequence ID" value="NZ_QEXO01000001.1"/>
</dbReference>
<sequence length="577" mass="66070">MSPPAKPDLREQRRIRELSAMVTRALADDAHVHIRQQLFFKANRPLVALAPHLHLHEIETLQGMRGVSDSLALRLLHTRSSLHQQLMPSSAVSRLIFDWLEALRTESLAPSAMPGMRHNLQQRFYFWSAGYYHARHTESELGIWLYTLAQMCWSRLNAQPVYAETEDFIESTRAGLTPELGPLLYQLRKHREDQATYATYALQVAALVQQEVEAMRQAQPASANDPENEPEWDDFSLLLDFDGDEAASIAHTISNTEPPSQHRQEPYQVYDEQYDKEEHLAELIRPELLNAYREQINQRIAHQHVHLNLLVQRLRRALTVYSNPHWVNDQEDGYIDGARLSQLVSNPNERRLFRQAMLTAHTPCSISFLVDCSGSMKHHAETVTLMVDMLSRALEQAGAQTEVLGFSTHAWNGGKPFKRWMARQRPANPGRLNEVSHRIFKSAHTSWKRANRDITALMKLDYYREGIDGEAVQWACRRLLSQQSERRILYVLSDGCPMDSATQLGNHEHYLENHLLQVLAQASHQGIEVWGLGIGLDLGRLYTNTLIADFEHGLDNHFLDDFVRSLRPTRCGPGSQS</sequence>
<evidence type="ECO:0000313" key="2">
    <source>
        <dbReference type="EMBL" id="PWE15924.1"/>
    </source>
</evidence>
<evidence type="ECO:0000313" key="3">
    <source>
        <dbReference type="Proteomes" id="UP000245216"/>
    </source>
</evidence>
<dbReference type="Gene3D" id="3.40.50.410">
    <property type="entry name" value="von Willebrand factor, type A domain"/>
    <property type="match status" value="1"/>
</dbReference>
<dbReference type="Proteomes" id="UP000245216">
    <property type="component" value="Unassembled WGS sequence"/>
</dbReference>
<dbReference type="STRING" id="511.UZ73_00935"/>
<dbReference type="AlphaFoldDB" id="A0A2U2BPI5"/>
<dbReference type="InterPro" id="IPR051928">
    <property type="entry name" value="NorD/CobT"/>
</dbReference>
<gene>
    <name evidence="2" type="ORF">DF183_04135</name>
</gene>
<dbReference type="PANTHER" id="PTHR41248:SF1">
    <property type="entry name" value="NORD PROTEIN"/>
    <property type="match status" value="1"/>
</dbReference>
<proteinExistence type="predicted"/>
<dbReference type="PIRSF" id="PIRSF031715">
    <property type="entry name" value="Cob_chel_CobT"/>
    <property type="match status" value="1"/>
</dbReference>
<dbReference type="InterPro" id="IPR025861">
    <property type="entry name" value="CobT_VWA_dom"/>
</dbReference>
<feature type="domain" description="Cobalamin biosynthesis protein CobT VWA" evidence="1">
    <location>
        <begin position="365"/>
        <end position="546"/>
    </location>
</feature>
<name>A0A2U2BPI5_ALCFA</name>
<dbReference type="GO" id="GO:0009236">
    <property type="term" value="P:cobalamin biosynthetic process"/>
    <property type="evidence" value="ECO:0007669"/>
    <property type="project" value="InterPro"/>
</dbReference>
<dbReference type="InterPro" id="IPR006538">
    <property type="entry name" value="CobT"/>
</dbReference>
<dbReference type="Pfam" id="PF06213">
    <property type="entry name" value="CobT"/>
    <property type="match status" value="1"/>
</dbReference>
<dbReference type="InterPro" id="IPR036465">
    <property type="entry name" value="vWFA_dom_sf"/>
</dbReference>
<comment type="caution">
    <text evidence="2">The sequence shown here is derived from an EMBL/GenBank/DDBJ whole genome shotgun (WGS) entry which is preliminary data.</text>
</comment>
<reference evidence="2 3" key="2">
    <citation type="submission" date="2018-05" db="EMBL/GenBank/DDBJ databases">
        <authorList>
            <person name="Lanie J.A."/>
            <person name="Ng W.-L."/>
            <person name="Kazmierczak K.M."/>
            <person name="Andrzejewski T.M."/>
            <person name="Davidsen T.M."/>
            <person name="Wayne K.J."/>
            <person name="Tettelin H."/>
            <person name="Glass J.I."/>
            <person name="Rusch D."/>
            <person name="Podicherti R."/>
            <person name="Tsui H.-C.T."/>
            <person name="Winkler M.E."/>
        </authorList>
    </citation>
    <scope>NUCLEOTIDE SEQUENCE [LARGE SCALE GENOMIC DNA]</scope>
    <source>
        <strain evidence="2 3">YBY</strain>
    </source>
</reference>
<dbReference type="EMBL" id="QEXO01000001">
    <property type="protein sequence ID" value="PWE15924.1"/>
    <property type="molecule type" value="Genomic_DNA"/>
</dbReference>
<organism evidence="2 3">
    <name type="scientific">Alcaligenes faecalis</name>
    <dbReference type="NCBI Taxonomy" id="511"/>
    <lineage>
        <taxon>Bacteria</taxon>
        <taxon>Pseudomonadati</taxon>
        <taxon>Pseudomonadota</taxon>
        <taxon>Betaproteobacteria</taxon>
        <taxon>Burkholderiales</taxon>
        <taxon>Alcaligenaceae</taxon>
        <taxon>Alcaligenes</taxon>
    </lineage>
</organism>
<dbReference type="Pfam" id="PF11775">
    <property type="entry name" value="CobT_C"/>
    <property type="match status" value="1"/>
</dbReference>
<protein>
    <submittedName>
        <fullName evidence="2">Cobalt chelatase</fullName>
    </submittedName>
</protein>
<evidence type="ECO:0000259" key="1">
    <source>
        <dbReference type="Pfam" id="PF11775"/>
    </source>
</evidence>
<dbReference type="SUPFAM" id="SSF53300">
    <property type="entry name" value="vWA-like"/>
    <property type="match status" value="1"/>
</dbReference>